<reference evidence="1 2" key="1">
    <citation type="submission" date="2024-06" db="EMBL/GenBank/DDBJ databases">
        <title>Genomics of switchgrass bacterial isolates.</title>
        <authorList>
            <person name="Shade A."/>
        </authorList>
    </citation>
    <scope>NUCLEOTIDE SEQUENCE [LARGE SCALE GENOMIC DNA]</scope>
    <source>
        <strain evidence="1 2">PvP084</strain>
    </source>
</reference>
<keyword evidence="2" id="KW-1185">Reference proteome</keyword>
<accession>A0ABV2NL59</accession>
<evidence type="ECO:0000313" key="2">
    <source>
        <dbReference type="Proteomes" id="UP001549119"/>
    </source>
</evidence>
<dbReference type="RefSeq" id="WP_209650738.1">
    <property type="nucleotide sequence ID" value="NZ_JBEPNV010000001.1"/>
</dbReference>
<sequence length="138" mass="14984">MRQEFRWFLIEVAPGPCVVQRDEGYYDHKVLSSAIATVGTMSGQRQRIEVHDSMDCDGTDRAESVNSLVTLLLASAREAAKAFIEAANAALEDAPSDRLPVITVEVASPEGKPNFDSLKRAIEHALETGEMAAPARQA</sequence>
<name>A0ABV2NL59_9HYPH</name>
<evidence type="ECO:0000313" key="1">
    <source>
        <dbReference type="EMBL" id="MET3867239.1"/>
    </source>
</evidence>
<organism evidence="1 2">
    <name type="scientific">Methylobacterium radiotolerans</name>
    <dbReference type="NCBI Taxonomy" id="31998"/>
    <lineage>
        <taxon>Bacteria</taxon>
        <taxon>Pseudomonadati</taxon>
        <taxon>Pseudomonadota</taxon>
        <taxon>Alphaproteobacteria</taxon>
        <taxon>Hyphomicrobiales</taxon>
        <taxon>Methylobacteriaceae</taxon>
        <taxon>Methylobacterium</taxon>
    </lineage>
</organism>
<comment type="caution">
    <text evidence="1">The sequence shown here is derived from an EMBL/GenBank/DDBJ whole genome shotgun (WGS) entry which is preliminary data.</text>
</comment>
<dbReference type="EMBL" id="JBEPNW010000002">
    <property type="protein sequence ID" value="MET3867239.1"/>
    <property type="molecule type" value="Genomic_DNA"/>
</dbReference>
<gene>
    <name evidence="1" type="ORF">ABIC20_004548</name>
</gene>
<dbReference type="Proteomes" id="UP001549119">
    <property type="component" value="Unassembled WGS sequence"/>
</dbReference>
<protein>
    <submittedName>
        <fullName evidence="1">Uncharacterized protein</fullName>
    </submittedName>
</protein>
<proteinExistence type="predicted"/>